<gene>
    <name evidence="2" type="ORF">MN202_02790</name>
</gene>
<evidence type="ECO:0000313" key="2">
    <source>
        <dbReference type="EMBL" id="MEH8016150.1"/>
    </source>
</evidence>
<keyword evidence="1" id="KW-1133">Transmembrane helix</keyword>
<keyword evidence="1" id="KW-0812">Transmembrane</keyword>
<dbReference type="EMBL" id="JALAAR010000002">
    <property type="protein sequence ID" value="MEH8016150.1"/>
    <property type="molecule type" value="Genomic_DNA"/>
</dbReference>
<feature type="transmembrane region" description="Helical" evidence="1">
    <location>
        <begin position="68"/>
        <end position="96"/>
    </location>
</feature>
<dbReference type="RefSeq" id="WP_335734568.1">
    <property type="nucleotide sequence ID" value="NZ_JALAAR010000002.1"/>
</dbReference>
<keyword evidence="1" id="KW-0472">Membrane</keyword>
<organism evidence="2 3">
    <name type="scientific">Rheinheimera muenzenbergensis</name>
    <dbReference type="NCBI Taxonomy" id="1193628"/>
    <lineage>
        <taxon>Bacteria</taxon>
        <taxon>Pseudomonadati</taxon>
        <taxon>Pseudomonadota</taxon>
        <taxon>Gammaproteobacteria</taxon>
        <taxon>Chromatiales</taxon>
        <taxon>Chromatiaceae</taxon>
        <taxon>Rheinheimera</taxon>
    </lineage>
</organism>
<accession>A0ABU8C2N3</accession>
<sequence length="159" mass="17188">MQSRETAEAPPQAPEPAKAANIGEQTWDQLTELAAISWCISSNYTQQIKLTADTAQAELSLSARSITVAAGLVVCFAAGLILLWGSMLLVIGYVVFQVTGTALITASVLLLLQCLLLFWCWRSLRYVLSQVGFSHTWQQLCSVFAARDKPAQTGGSHAD</sequence>
<protein>
    <recommendedName>
        <fullName evidence="4">Holin-X, holin superfamily III</fullName>
    </recommendedName>
</protein>
<evidence type="ECO:0000313" key="3">
    <source>
        <dbReference type="Proteomes" id="UP001375382"/>
    </source>
</evidence>
<feature type="transmembrane region" description="Helical" evidence="1">
    <location>
        <begin position="102"/>
        <end position="121"/>
    </location>
</feature>
<evidence type="ECO:0000256" key="1">
    <source>
        <dbReference type="SAM" id="Phobius"/>
    </source>
</evidence>
<comment type="caution">
    <text evidence="2">The sequence shown here is derived from an EMBL/GenBank/DDBJ whole genome shotgun (WGS) entry which is preliminary data.</text>
</comment>
<name>A0ABU8C2N3_9GAMM</name>
<dbReference type="Proteomes" id="UP001375382">
    <property type="component" value="Unassembled WGS sequence"/>
</dbReference>
<evidence type="ECO:0008006" key="4">
    <source>
        <dbReference type="Google" id="ProtNLM"/>
    </source>
</evidence>
<proteinExistence type="predicted"/>
<reference evidence="2 3" key="1">
    <citation type="journal article" date="2023" name="Ecotoxicol. Environ. Saf.">
        <title>Mercury remediation potential of mercury-resistant strain Rheinheimera metallidurans sp. nov. isolated from a municipal waste dumping site.</title>
        <authorList>
            <person name="Yadav V."/>
            <person name="Manjhi A."/>
            <person name="Vadakedath N."/>
        </authorList>
    </citation>
    <scope>NUCLEOTIDE SEQUENCE [LARGE SCALE GENOMIC DNA]</scope>
    <source>
        <strain evidence="2 3">E-49</strain>
    </source>
</reference>
<keyword evidence="3" id="KW-1185">Reference proteome</keyword>